<gene>
    <name evidence="1" type="ORF">ACFSBT_00020</name>
</gene>
<dbReference type="RefSeq" id="WP_250871652.1">
    <property type="nucleotide sequence ID" value="NZ_JALXFV010000001.1"/>
</dbReference>
<dbReference type="AlphaFoldDB" id="A0ABD6AQ09"/>
<accession>A0ABD6AQ09</accession>
<dbReference type="Proteomes" id="UP001597187">
    <property type="component" value="Unassembled WGS sequence"/>
</dbReference>
<dbReference type="Gene3D" id="3.40.50.300">
    <property type="entry name" value="P-loop containing nucleotide triphosphate hydrolases"/>
    <property type="match status" value="1"/>
</dbReference>
<dbReference type="SUPFAM" id="SSF52540">
    <property type="entry name" value="P-loop containing nucleoside triphosphate hydrolases"/>
    <property type="match status" value="1"/>
</dbReference>
<organism evidence="1 2">
    <name type="scientific">Halomarina rubra</name>
    <dbReference type="NCBI Taxonomy" id="2071873"/>
    <lineage>
        <taxon>Archaea</taxon>
        <taxon>Methanobacteriati</taxon>
        <taxon>Methanobacteriota</taxon>
        <taxon>Stenosarchaea group</taxon>
        <taxon>Halobacteria</taxon>
        <taxon>Halobacteriales</taxon>
        <taxon>Natronomonadaceae</taxon>
        <taxon>Halomarina</taxon>
    </lineage>
</organism>
<evidence type="ECO:0000313" key="1">
    <source>
        <dbReference type="EMBL" id="MFD1511662.1"/>
    </source>
</evidence>
<comment type="caution">
    <text evidence="1">The sequence shown here is derived from an EMBL/GenBank/DDBJ whole genome shotgun (WGS) entry which is preliminary data.</text>
</comment>
<proteinExistence type="predicted"/>
<dbReference type="InterPro" id="IPR027417">
    <property type="entry name" value="P-loop_NTPase"/>
</dbReference>
<protein>
    <submittedName>
        <fullName evidence="1">AAA family ATPase</fullName>
    </submittedName>
</protein>
<dbReference type="EMBL" id="JBHUDC010000001">
    <property type="protein sequence ID" value="MFD1511662.1"/>
    <property type="molecule type" value="Genomic_DNA"/>
</dbReference>
<name>A0ABD6AQ09_9EURY</name>
<keyword evidence="2" id="KW-1185">Reference proteome</keyword>
<sequence>MTIVCLEGPSGVGKTTAASAFCEAVDAVRVPEVNELFDPPAAPDRTWYVERQCDRWKRALAAERDHDVAVLDGDVFQPLWYNWFAADADDGPGPFATVETVAAFYGERLHERRVGFPDRYLLLGASTAILRERAATDDDRTRRNFEYHLGLVGPQRAYFEALAETTPGLVRFQEATTVDDTVAELAATVERAPTPTDRFDEERLAAMAAWLDRHDASDVHS</sequence>
<evidence type="ECO:0000313" key="2">
    <source>
        <dbReference type="Proteomes" id="UP001597187"/>
    </source>
</evidence>
<reference evidence="1 2" key="1">
    <citation type="journal article" date="2019" name="Int. J. Syst. Evol. Microbiol.">
        <title>The Global Catalogue of Microorganisms (GCM) 10K type strain sequencing project: providing services to taxonomists for standard genome sequencing and annotation.</title>
        <authorList>
            <consortium name="The Broad Institute Genomics Platform"/>
            <consortium name="The Broad Institute Genome Sequencing Center for Infectious Disease"/>
            <person name="Wu L."/>
            <person name="Ma J."/>
        </authorList>
    </citation>
    <scope>NUCLEOTIDE SEQUENCE [LARGE SCALE GENOMIC DNA]</scope>
    <source>
        <strain evidence="1 2">CGMCC 1.12563</strain>
    </source>
</reference>